<evidence type="ECO:0000256" key="1">
    <source>
        <dbReference type="SAM" id="SignalP"/>
    </source>
</evidence>
<evidence type="ECO:0000313" key="2">
    <source>
        <dbReference type="EMBL" id="WNH53726.1"/>
    </source>
</evidence>
<keyword evidence="3" id="KW-1185">Reference proteome</keyword>
<dbReference type="PROSITE" id="PS51257">
    <property type="entry name" value="PROKAR_LIPOPROTEIN"/>
    <property type="match status" value="1"/>
</dbReference>
<dbReference type="Proteomes" id="UP001302072">
    <property type="component" value="Chromosome"/>
</dbReference>
<proteinExistence type="predicted"/>
<reference evidence="2 3" key="1">
    <citation type="submission" date="2022-12" db="EMBL/GenBank/DDBJ databases">
        <title>Two new species, Stenotrophomonas aracearum and Stenotrophomonas oahuensis, isolated from Anthurium (Araceae family) in Hawaii.</title>
        <authorList>
            <person name="Chunag S.C."/>
            <person name="Dobhal S."/>
            <person name="Alvarez A."/>
            <person name="Arif M."/>
        </authorList>
    </citation>
    <scope>NUCLEOTIDE SEQUENCE [LARGE SCALE GENOMIC DNA]</scope>
    <source>
        <strain evidence="2 3">A5586</strain>
    </source>
</reference>
<dbReference type="EMBL" id="CP115541">
    <property type="protein sequence ID" value="WNH53726.1"/>
    <property type="molecule type" value="Genomic_DNA"/>
</dbReference>
<sequence>MRKVLKTTVVGAGMMLAGCGSTAKPDAADPAVGMANPASVYCVELGGKSVIETDGAGAQTGFCHLPDGTKVEEWALYRRDHPAR</sequence>
<organism evidence="2 3">
    <name type="scientific">Stenotrophomonas oahuensis</name>
    <dbReference type="NCBI Taxonomy" id="3003271"/>
    <lineage>
        <taxon>Bacteria</taxon>
        <taxon>Pseudomonadati</taxon>
        <taxon>Pseudomonadota</taxon>
        <taxon>Gammaproteobacteria</taxon>
        <taxon>Lysobacterales</taxon>
        <taxon>Lysobacteraceae</taxon>
        <taxon>Stenotrophomonas</taxon>
    </lineage>
</organism>
<dbReference type="Pfam" id="PF03891">
    <property type="entry name" value="DUF333"/>
    <property type="match status" value="1"/>
</dbReference>
<feature type="chain" id="PRO_5047392135" evidence="1">
    <location>
        <begin position="24"/>
        <end position="84"/>
    </location>
</feature>
<accession>A0ABY9YS12</accession>
<name>A0ABY9YS12_9GAMM</name>
<feature type="signal peptide" evidence="1">
    <location>
        <begin position="1"/>
        <end position="23"/>
    </location>
</feature>
<dbReference type="InterPro" id="IPR005590">
    <property type="entry name" value="DUF333"/>
</dbReference>
<dbReference type="PANTHER" id="PTHR38008:SF2">
    <property type="entry name" value="HEMOLYSIN"/>
    <property type="match status" value="1"/>
</dbReference>
<keyword evidence="1" id="KW-0732">Signal</keyword>
<dbReference type="PANTHER" id="PTHR38008">
    <property type="entry name" value="HEMOLYSIN-RELATED"/>
    <property type="match status" value="1"/>
</dbReference>
<protein>
    <submittedName>
        <fullName evidence="2">DUF333 domain-containing protein</fullName>
    </submittedName>
</protein>
<evidence type="ECO:0000313" key="3">
    <source>
        <dbReference type="Proteomes" id="UP001302072"/>
    </source>
</evidence>
<gene>
    <name evidence="2" type="ORF">PDM29_05440</name>
</gene>
<dbReference type="RefSeq" id="WP_311192862.1">
    <property type="nucleotide sequence ID" value="NZ_CP115541.1"/>
</dbReference>